<dbReference type="Pfam" id="PF18427">
    <property type="entry name" value="DDR_swiveling"/>
    <property type="match status" value="1"/>
</dbReference>
<dbReference type="InterPro" id="IPR009191">
    <property type="entry name" value="DDRA"/>
</dbReference>
<dbReference type="Pfam" id="PF08841">
    <property type="entry name" value="DDR"/>
    <property type="match status" value="1"/>
</dbReference>
<evidence type="ECO:0000259" key="1">
    <source>
        <dbReference type="Pfam" id="PF08841"/>
    </source>
</evidence>
<proteinExistence type="predicted"/>
<organism evidence="3 4">
    <name type="scientific">Mobilisporobacter senegalensis</name>
    <dbReference type="NCBI Taxonomy" id="1329262"/>
    <lineage>
        <taxon>Bacteria</taxon>
        <taxon>Bacillati</taxon>
        <taxon>Bacillota</taxon>
        <taxon>Clostridia</taxon>
        <taxon>Lachnospirales</taxon>
        <taxon>Lachnospiraceae</taxon>
        <taxon>Mobilisporobacter</taxon>
    </lineage>
</organism>
<reference evidence="3 4" key="1">
    <citation type="submission" date="2018-11" db="EMBL/GenBank/DDBJ databases">
        <title>Genomic Encyclopedia of Type Strains, Phase IV (KMG-IV): sequencing the most valuable type-strain genomes for metagenomic binning, comparative biology and taxonomic classification.</title>
        <authorList>
            <person name="Goeker M."/>
        </authorList>
    </citation>
    <scope>NUCLEOTIDE SEQUENCE [LARGE SCALE GENOMIC DNA]</scope>
    <source>
        <strain evidence="3 4">DSM 26537</strain>
    </source>
</reference>
<gene>
    <name evidence="3" type="ORF">EDD66_10330</name>
</gene>
<evidence type="ECO:0000313" key="3">
    <source>
        <dbReference type="EMBL" id="ROR29095.1"/>
    </source>
</evidence>
<comment type="caution">
    <text evidence="3">The sequence shown here is derived from an EMBL/GenBank/DDBJ whole genome shotgun (WGS) entry which is preliminary data.</text>
</comment>
<dbReference type="NCBIfam" id="TIGR04491">
    <property type="entry name" value="reactive_PduG"/>
    <property type="match status" value="1"/>
</dbReference>
<dbReference type="InterPro" id="IPR028975">
    <property type="entry name" value="DDRA_swiveling_dom_sf"/>
</dbReference>
<name>A0A3N1XR40_9FIRM</name>
<feature type="domain" description="Diol dehydratase reactivase ATPase-like" evidence="1">
    <location>
        <begin position="273"/>
        <end position="600"/>
    </location>
</feature>
<dbReference type="InterPro" id="IPR012340">
    <property type="entry name" value="NA-bd_OB-fold"/>
</dbReference>
<dbReference type="SUPFAM" id="SSF82317">
    <property type="entry name" value="Swiveling domain of dehydratase reactivase alpha subunit"/>
    <property type="match status" value="1"/>
</dbReference>
<dbReference type="Proteomes" id="UP000273083">
    <property type="component" value="Unassembled WGS sequence"/>
</dbReference>
<dbReference type="EMBL" id="RJVG01000003">
    <property type="protein sequence ID" value="ROR29095.1"/>
    <property type="molecule type" value="Genomic_DNA"/>
</dbReference>
<dbReference type="InterPro" id="IPR043129">
    <property type="entry name" value="ATPase_NBD"/>
</dbReference>
<dbReference type="InterPro" id="IPR030994">
    <property type="entry name" value="DDR_dom"/>
</dbReference>
<accession>A0A3N1XR40</accession>
<dbReference type="Gene3D" id="3.90.470.30">
    <property type="match status" value="1"/>
</dbReference>
<evidence type="ECO:0000313" key="4">
    <source>
        <dbReference type="Proteomes" id="UP000273083"/>
    </source>
</evidence>
<dbReference type="OrthoDB" id="4676896at2"/>
<protein>
    <submittedName>
        <fullName evidence="3">Diol dehydratase reactivase alpha subunit</fullName>
    </submittedName>
</protein>
<dbReference type="InterPro" id="IPR040916">
    <property type="entry name" value="DDR_swiveling"/>
</dbReference>
<dbReference type="Gene3D" id="3.30.420.40">
    <property type="match status" value="2"/>
</dbReference>
<sequence length="608" mass="65529">MKLIAGVDIGNSTTEVCIGGIKEDGRIRYLSSCKRATTGTKGTLANVSGIKDALEEAMGILNKSVNELSLIRINEATPVIGDTAMETITETIITESSMIGHNPSTPAGAGQAVGTILYMEHLNQGKAEIPYIIAAGSETTYEEIARQINQYSNRLNIAGLILQADEAVLVWNRLKNKIPVVDEVKRIYQIPEFKVAAIEVALVGQSIRMLSNPYGIATLLKLNGEETKAVTPIAKSLIGKRSAVVIKTPHGNVKENILPAGEIYIESDQIYSVNIDSGAERIMEVLENAGTIKDISGQADSNIGNMLNNIKTGMGKVIEETDRNIKITDILAVDTLAPVPISGSLAGETCMEKAVGIAAMVKTEQLPMRKIAEELKRQLHIYVKVAGVEAIMATLGAITTPGTTLPLAILDLGGGSTDAAIIDRDGKVKATHQAGAGELVSMLIQTELGLTSRHTAEQIKRYPLAKVESLYHMRLENGGMHFFEEPVEPKYFGNVVLLHPDEMIKIEEDIPLEKIALIRKEAKRKVFVKNAVRALLKIAPDHNLRSISNIVLVGGSAEDFEIPEMLMEEFANYKIVCGRGNIRGTEGPRNAVATGLVLSYAGGSHGNE</sequence>
<dbReference type="SUPFAM" id="SSF53067">
    <property type="entry name" value="Actin-like ATPase domain"/>
    <property type="match status" value="2"/>
</dbReference>
<dbReference type="RefSeq" id="WP_123608559.1">
    <property type="nucleotide sequence ID" value="NZ_RJVG01000003.1"/>
</dbReference>
<keyword evidence="4" id="KW-1185">Reference proteome</keyword>
<dbReference type="AlphaFoldDB" id="A0A3N1XR40"/>
<dbReference type="Gene3D" id="2.40.50.140">
    <property type="entry name" value="Nucleic acid-binding proteins"/>
    <property type="match status" value="1"/>
</dbReference>
<evidence type="ECO:0000259" key="2">
    <source>
        <dbReference type="Pfam" id="PF18427"/>
    </source>
</evidence>
<feature type="domain" description="DD-reactivating factor swiveling" evidence="2">
    <location>
        <begin position="93"/>
        <end position="253"/>
    </location>
</feature>
<dbReference type="Gene3D" id="3.50.30.70">
    <property type="entry name" value="Swiveling domain of dehydratase reactivase alpha subunit"/>
    <property type="match status" value="1"/>
</dbReference>